<dbReference type="RefSeq" id="WP_151617725.1">
    <property type="nucleotide sequence ID" value="NZ_WBXO01000001.1"/>
</dbReference>
<comment type="caution">
    <text evidence="1">The sequence shown here is derived from an EMBL/GenBank/DDBJ whole genome shotgun (WGS) entry which is preliminary data.</text>
</comment>
<name>A0A6I0EWU7_9FIRM</name>
<organism evidence="1 2">
    <name type="scientific">Heliorestis acidaminivorans</name>
    <dbReference type="NCBI Taxonomy" id="553427"/>
    <lineage>
        <taxon>Bacteria</taxon>
        <taxon>Bacillati</taxon>
        <taxon>Bacillota</taxon>
        <taxon>Clostridia</taxon>
        <taxon>Eubacteriales</taxon>
        <taxon>Heliobacteriaceae</taxon>
        <taxon>Heliorestis</taxon>
    </lineage>
</organism>
<evidence type="ECO:0000313" key="1">
    <source>
        <dbReference type="EMBL" id="KAB2954279.1"/>
    </source>
</evidence>
<gene>
    <name evidence="1" type="ORF">F9B85_00875</name>
</gene>
<dbReference type="EMBL" id="WBXO01000001">
    <property type="protein sequence ID" value="KAB2954279.1"/>
    <property type="molecule type" value="Genomic_DNA"/>
</dbReference>
<evidence type="ECO:0000313" key="2">
    <source>
        <dbReference type="Proteomes" id="UP000468766"/>
    </source>
</evidence>
<keyword evidence="2" id="KW-1185">Reference proteome</keyword>
<dbReference type="Proteomes" id="UP000468766">
    <property type="component" value="Unassembled WGS sequence"/>
</dbReference>
<accession>A0A6I0EWU7</accession>
<proteinExistence type="predicted"/>
<dbReference type="AlphaFoldDB" id="A0A6I0EWU7"/>
<sequence>MNELRSILEQLEVRSSGEERLIYQLVDLNLIKYRGKQQNAFTPEIEKSLENVITCFIWLYEKGWSLMPNPREAMNADEEALYDKYIDDFHIFNEFMQNNLHLKS</sequence>
<dbReference type="OrthoDB" id="3034984at2"/>
<reference evidence="1 2" key="1">
    <citation type="submission" date="2019-10" db="EMBL/GenBank/DDBJ databases">
        <title>Whole-genome sequence of the extremophile Heliorestis acidaminivorans DSM 24790.</title>
        <authorList>
            <person name="Kyndt J.A."/>
            <person name="Meyer T.E."/>
        </authorList>
    </citation>
    <scope>NUCLEOTIDE SEQUENCE [LARGE SCALE GENOMIC DNA]</scope>
    <source>
        <strain evidence="1 2">DSM 24790</strain>
    </source>
</reference>
<protein>
    <submittedName>
        <fullName evidence="1">Uncharacterized protein</fullName>
    </submittedName>
</protein>